<dbReference type="Proteomes" id="UP001151760">
    <property type="component" value="Unassembled WGS sequence"/>
</dbReference>
<protein>
    <submittedName>
        <fullName evidence="1">Uncharacterized protein</fullName>
    </submittedName>
</protein>
<reference evidence="1" key="2">
    <citation type="submission" date="2022-01" db="EMBL/GenBank/DDBJ databases">
        <authorList>
            <person name="Yamashiro T."/>
            <person name="Shiraishi A."/>
            <person name="Satake H."/>
            <person name="Nakayama K."/>
        </authorList>
    </citation>
    <scope>NUCLEOTIDE SEQUENCE</scope>
</reference>
<gene>
    <name evidence="1" type="ORF">Tco_1019902</name>
</gene>
<dbReference type="EMBL" id="BQNB010017898">
    <property type="protein sequence ID" value="GJT68422.1"/>
    <property type="molecule type" value="Genomic_DNA"/>
</dbReference>
<sequence length="160" mass="18443">MVISQPQRYNTFRTQLLHTTRVQRTGGLPSLKLSLHSCSLLGSTNAMGIETSIALVLLAREHECDTSFVLGRPPALSHYAVDSTDTFKEVNSRIDRDLLLSPGCCKLTYRHPLFGKVLLETDHDWHFAVEFSRARGRLIKLQFQFPLQRKQFFRQRFPNR</sequence>
<comment type="caution">
    <text evidence="1">The sequence shown here is derived from an EMBL/GenBank/DDBJ whole genome shotgun (WGS) entry which is preliminary data.</text>
</comment>
<keyword evidence="2" id="KW-1185">Reference proteome</keyword>
<reference evidence="1" key="1">
    <citation type="journal article" date="2022" name="Int. J. Mol. Sci.">
        <title>Draft Genome of Tanacetum Coccineum: Genomic Comparison of Closely Related Tanacetum-Family Plants.</title>
        <authorList>
            <person name="Yamashiro T."/>
            <person name="Shiraishi A."/>
            <person name="Nakayama K."/>
            <person name="Satake H."/>
        </authorList>
    </citation>
    <scope>NUCLEOTIDE SEQUENCE</scope>
</reference>
<accession>A0ABQ5G0R3</accession>
<proteinExistence type="predicted"/>
<evidence type="ECO:0000313" key="2">
    <source>
        <dbReference type="Proteomes" id="UP001151760"/>
    </source>
</evidence>
<name>A0ABQ5G0R3_9ASTR</name>
<organism evidence="1 2">
    <name type="scientific">Tanacetum coccineum</name>
    <dbReference type="NCBI Taxonomy" id="301880"/>
    <lineage>
        <taxon>Eukaryota</taxon>
        <taxon>Viridiplantae</taxon>
        <taxon>Streptophyta</taxon>
        <taxon>Embryophyta</taxon>
        <taxon>Tracheophyta</taxon>
        <taxon>Spermatophyta</taxon>
        <taxon>Magnoliopsida</taxon>
        <taxon>eudicotyledons</taxon>
        <taxon>Gunneridae</taxon>
        <taxon>Pentapetalae</taxon>
        <taxon>asterids</taxon>
        <taxon>campanulids</taxon>
        <taxon>Asterales</taxon>
        <taxon>Asteraceae</taxon>
        <taxon>Asteroideae</taxon>
        <taxon>Anthemideae</taxon>
        <taxon>Anthemidinae</taxon>
        <taxon>Tanacetum</taxon>
    </lineage>
</organism>
<evidence type="ECO:0000313" key="1">
    <source>
        <dbReference type="EMBL" id="GJT68422.1"/>
    </source>
</evidence>